<reference evidence="2" key="1">
    <citation type="submission" date="2022-10" db="EMBL/GenBank/DDBJ databases">
        <title>Genome sequences of endogenous nimaviruses in decapod crustaceans.</title>
        <authorList>
            <person name="Kawato S."/>
            <person name="Nozaki R."/>
            <person name="Kondo H."/>
            <person name="Hirono I."/>
        </authorList>
    </citation>
    <scope>NUCLEOTIDE SEQUENCE</scope>
    <source>
        <strain evidence="2">Kagawa2020</strain>
    </source>
</reference>
<dbReference type="EMBL" id="LC738873">
    <property type="protein sequence ID" value="BDT62245.1"/>
    <property type="molecule type" value="Genomic_DNA"/>
</dbReference>
<proteinExistence type="predicted"/>
<organism evidence="2">
    <name type="scientific">Penaeus semisulcatus majanivirus</name>
    <dbReference type="NCBI Taxonomy" id="2984274"/>
    <lineage>
        <taxon>Viruses</taxon>
        <taxon>Viruses incertae sedis</taxon>
        <taxon>Naldaviricetes</taxon>
        <taxon>Nimaviridae</taxon>
    </lineage>
</organism>
<protein>
    <submittedName>
        <fullName evidence="2">Uncharacterized protein</fullName>
    </submittedName>
</protein>
<evidence type="ECO:0000256" key="1">
    <source>
        <dbReference type="SAM" id="MobiDB-lite"/>
    </source>
</evidence>
<name>A0A9C7EYD1_9VIRU</name>
<feature type="region of interest" description="Disordered" evidence="1">
    <location>
        <begin position="1"/>
        <end position="28"/>
    </location>
</feature>
<accession>A0A9C7EYD1</accession>
<sequence length="318" mass="36886">MPDRYIIPRRRKRGGGGGGRRSASTYKDEQIKNDYHISQGIIHHTYKNDEINNIRNRDNWRLLKSQYNDNNNNHQHDHQHPHHRHGWQQLIDDHRVYRNFRKRNKAKSWSNASDEHEGVVEMISYLNSNNEHTQKQQQQQRISLYDTGTVSTETTEKEICDSVATVLTLPMSSLSQPPLLRTLLPPPLLSSSLSSSFSSSPSYSSDIPEEGIVKVFSLSSRDNNLFATVARNVKTFSYHRDHILYLAVIAFIFLRESSLVLTPTDMKSMFNSPVVESLLKKLIIILQYEKKTVETCMIIYNVERVAYDVICDYYNRIS</sequence>
<evidence type="ECO:0000313" key="2">
    <source>
        <dbReference type="EMBL" id="BDT62245.1"/>
    </source>
</evidence>